<keyword evidence="1" id="KW-0472">Membrane</keyword>
<keyword evidence="3" id="KW-1185">Reference proteome</keyword>
<protein>
    <submittedName>
        <fullName evidence="2">KN motif and ankyrin repeat domain-containing 2</fullName>
    </submittedName>
</protein>
<feature type="transmembrane region" description="Helical" evidence="1">
    <location>
        <begin position="121"/>
        <end position="141"/>
    </location>
</feature>
<dbReference type="Proteomes" id="UP000239649">
    <property type="component" value="Unassembled WGS sequence"/>
</dbReference>
<proteinExistence type="predicted"/>
<dbReference type="EMBL" id="LHPF02000005">
    <property type="protein sequence ID" value="PSC74337.1"/>
    <property type="molecule type" value="Genomic_DNA"/>
</dbReference>
<comment type="caution">
    <text evidence="2">The sequence shown here is derived from an EMBL/GenBank/DDBJ whole genome shotgun (WGS) entry which is preliminary data.</text>
</comment>
<keyword evidence="1" id="KW-1133">Transmembrane helix</keyword>
<evidence type="ECO:0000256" key="1">
    <source>
        <dbReference type="SAM" id="Phobius"/>
    </source>
</evidence>
<organism evidence="2 3">
    <name type="scientific">Micractinium conductrix</name>
    <dbReference type="NCBI Taxonomy" id="554055"/>
    <lineage>
        <taxon>Eukaryota</taxon>
        <taxon>Viridiplantae</taxon>
        <taxon>Chlorophyta</taxon>
        <taxon>core chlorophytes</taxon>
        <taxon>Trebouxiophyceae</taxon>
        <taxon>Chlorellales</taxon>
        <taxon>Chlorellaceae</taxon>
        <taxon>Chlorella clade</taxon>
        <taxon>Micractinium</taxon>
    </lineage>
</organism>
<name>A0A2P6VJU4_9CHLO</name>
<keyword evidence="1" id="KW-0812">Transmembrane</keyword>
<gene>
    <name evidence="2" type="ORF">C2E20_2611</name>
</gene>
<accession>A0A2P6VJU4</accession>
<dbReference type="AlphaFoldDB" id="A0A2P6VJU4"/>
<reference evidence="2 3" key="1">
    <citation type="journal article" date="2018" name="Plant J.">
        <title>Genome sequences of Chlorella sorokiniana UTEX 1602 and Micractinium conductrix SAG 241.80: implications to maltose excretion by a green alga.</title>
        <authorList>
            <person name="Arriola M.B."/>
            <person name="Velmurugan N."/>
            <person name="Zhang Y."/>
            <person name="Plunkett M.H."/>
            <person name="Hondzo H."/>
            <person name="Barney B.M."/>
        </authorList>
    </citation>
    <scope>NUCLEOTIDE SEQUENCE [LARGE SCALE GENOMIC DNA]</scope>
    <source>
        <strain evidence="2 3">SAG 241.80</strain>
    </source>
</reference>
<evidence type="ECO:0000313" key="2">
    <source>
        <dbReference type="EMBL" id="PSC74337.1"/>
    </source>
</evidence>
<sequence length="145" mass="15858">MLALTPQRAYRPPAQRASYPGVLALRRRRHAFGAAHIDLRAGAGPRGEENHSFGFAPGGGGRPAPVTLQTISDQIVAVDSRVKAVEEDIKTIKDDVTESKEDIKTIKKRLDSSNKTALVQIWEAIQGLLMIGAFIVLCLMLRAMR</sequence>
<evidence type="ECO:0000313" key="3">
    <source>
        <dbReference type="Proteomes" id="UP000239649"/>
    </source>
</evidence>